<dbReference type="NCBIfam" id="TIGR03619">
    <property type="entry name" value="F420_Rv2161c"/>
    <property type="match status" value="1"/>
</dbReference>
<dbReference type="GO" id="GO:0046306">
    <property type="term" value="P:alkanesulfonate catabolic process"/>
    <property type="evidence" value="ECO:0007669"/>
    <property type="project" value="TreeGrafter"/>
</dbReference>
<dbReference type="InterPro" id="IPR011251">
    <property type="entry name" value="Luciferase-like_dom"/>
</dbReference>
<dbReference type="GO" id="GO:0008726">
    <property type="term" value="F:alkanesulfonate monooxygenase activity"/>
    <property type="evidence" value="ECO:0007669"/>
    <property type="project" value="TreeGrafter"/>
</dbReference>
<evidence type="ECO:0000259" key="5">
    <source>
        <dbReference type="Pfam" id="PF00296"/>
    </source>
</evidence>
<dbReference type="PANTHER" id="PTHR42847:SF4">
    <property type="entry name" value="ALKANESULFONATE MONOOXYGENASE-RELATED"/>
    <property type="match status" value="1"/>
</dbReference>
<dbReference type="PANTHER" id="PTHR42847">
    <property type="entry name" value="ALKANESULFONATE MONOOXYGENASE"/>
    <property type="match status" value="1"/>
</dbReference>
<dbReference type="InterPro" id="IPR019921">
    <property type="entry name" value="Lucif-like_OxRdtase_Rv2161c"/>
</dbReference>
<organism evidence="6 7">
    <name type="scientific">Pseudonocardia broussonetiae</name>
    <dbReference type="NCBI Taxonomy" id="2736640"/>
    <lineage>
        <taxon>Bacteria</taxon>
        <taxon>Bacillati</taxon>
        <taxon>Actinomycetota</taxon>
        <taxon>Actinomycetes</taxon>
        <taxon>Pseudonocardiales</taxon>
        <taxon>Pseudonocardiaceae</taxon>
        <taxon>Pseudonocardia</taxon>
    </lineage>
</organism>
<evidence type="ECO:0000256" key="4">
    <source>
        <dbReference type="ARBA" id="ARBA00023033"/>
    </source>
</evidence>
<proteinExistence type="predicted"/>
<evidence type="ECO:0000256" key="2">
    <source>
        <dbReference type="ARBA" id="ARBA00022643"/>
    </source>
</evidence>
<keyword evidence="7" id="KW-1185">Reference proteome</keyword>
<evidence type="ECO:0000256" key="3">
    <source>
        <dbReference type="ARBA" id="ARBA00023002"/>
    </source>
</evidence>
<dbReference type="EMBL" id="CP053564">
    <property type="protein sequence ID" value="QJY44509.1"/>
    <property type="molecule type" value="Genomic_DNA"/>
</dbReference>
<keyword evidence="4" id="KW-0503">Monooxygenase</keyword>
<evidence type="ECO:0000256" key="1">
    <source>
        <dbReference type="ARBA" id="ARBA00022630"/>
    </source>
</evidence>
<dbReference type="KEGG" id="pbro:HOP40_00550"/>
<gene>
    <name evidence="6" type="ORF">HOP40_00550</name>
</gene>
<dbReference type="AlphaFoldDB" id="A0A6M6JDE7"/>
<dbReference type="InterPro" id="IPR036661">
    <property type="entry name" value="Luciferase-like_sf"/>
</dbReference>
<accession>A0A6M6JDE7</accession>
<reference evidence="6 7" key="1">
    <citation type="submission" date="2020-05" db="EMBL/GenBank/DDBJ databases">
        <authorList>
            <person name="Mo P."/>
        </authorList>
    </citation>
    <scope>NUCLEOTIDE SEQUENCE [LARGE SCALE GENOMIC DNA]</scope>
    <source>
        <strain evidence="6 7">Gen01</strain>
    </source>
</reference>
<dbReference type="Pfam" id="PF00296">
    <property type="entry name" value="Bac_luciferase"/>
    <property type="match status" value="1"/>
</dbReference>
<evidence type="ECO:0000313" key="6">
    <source>
        <dbReference type="EMBL" id="QJY44509.1"/>
    </source>
</evidence>
<dbReference type="Proteomes" id="UP000505377">
    <property type="component" value="Chromosome"/>
</dbReference>
<dbReference type="Gene3D" id="3.20.20.30">
    <property type="entry name" value="Luciferase-like domain"/>
    <property type="match status" value="1"/>
</dbReference>
<keyword evidence="3" id="KW-0560">Oxidoreductase</keyword>
<dbReference type="InterPro" id="IPR050172">
    <property type="entry name" value="SsuD_RutA_monooxygenase"/>
</dbReference>
<keyword evidence="1" id="KW-0285">Flavoprotein</keyword>
<name>A0A6M6JDE7_9PSEU</name>
<evidence type="ECO:0000313" key="7">
    <source>
        <dbReference type="Proteomes" id="UP000505377"/>
    </source>
</evidence>
<dbReference type="RefSeq" id="WP_172153883.1">
    <property type="nucleotide sequence ID" value="NZ_CP053564.1"/>
</dbReference>
<feature type="domain" description="Luciferase-like" evidence="5">
    <location>
        <begin position="14"/>
        <end position="240"/>
    </location>
</feature>
<keyword evidence="2" id="KW-0288">FMN</keyword>
<sequence>MRIAAALPMTEIGADTAAVKRWALAVERQGYDAVVVYDHVVGAERRDRTPPITRDYDEATPFREPLVLLGYLAAATERVELVTGVLVLPQRQTVLVAKQAAEVALLSGGRLTLGVGIGWNVVEYDALGVDFGGRGRRLDEQVRLLRALWTDGLVSLEGSFHRIERVALCPRPAQPIPLVFGGGSEVAVRRAVRSGDGFLFATPSAESLDLHATLVEHLVAAGRDPERFRVLVQVHALRGEEDLKRGLDGWRGRGVDDVVVSTMRNRMLGAVDGGCRGTDEHLDLLGRTREIVLEVLGG</sequence>
<protein>
    <submittedName>
        <fullName evidence="6">LLM class F420-dependent oxidoreductase</fullName>
    </submittedName>
</protein>
<dbReference type="SUPFAM" id="SSF51679">
    <property type="entry name" value="Bacterial luciferase-like"/>
    <property type="match status" value="1"/>
</dbReference>